<evidence type="ECO:0000256" key="3">
    <source>
        <dbReference type="SAM" id="MobiDB-lite"/>
    </source>
</evidence>
<dbReference type="Gene3D" id="3.40.50.300">
    <property type="entry name" value="P-loop containing nucleotide triphosphate hydrolases"/>
    <property type="match status" value="1"/>
</dbReference>
<comment type="caution">
    <text evidence="4">The sequence shown here is derived from an EMBL/GenBank/DDBJ whole genome shotgun (WGS) entry which is preliminary data.</text>
</comment>
<dbReference type="CDD" id="cd00882">
    <property type="entry name" value="Ras_like_GTPase"/>
    <property type="match status" value="1"/>
</dbReference>
<dbReference type="EMBL" id="BEGY01000001">
    <property type="protein sequence ID" value="GAX72701.1"/>
    <property type="molecule type" value="Genomic_DNA"/>
</dbReference>
<reference evidence="4 5" key="1">
    <citation type="submission" date="2017-08" db="EMBL/GenBank/DDBJ databases">
        <title>Acidophilic green algal genome provides insights into adaptation to an acidic environment.</title>
        <authorList>
            <person name="Hirooka S."/>
            <person name="Hirose Y."/>
            <person name="Kanesaki Y."/>
            <person name="Higuchi S."/>
            <person name="Fujiwara T."/>
            <person name="Onuma R."/>
            <person name="Era A."/>
            <person name="Ohbayashi R."/>
            <person name="Uzuka A."/>
            <person name="Nozaki H."/>
            <person name="Yoshikawa H."/>
            <person name="Miyagishima S.Y."/>
        </authorList>
    </citation>
    <scope>NUCLEOTIDE SEQUENCE [LARGE SCALE GENOMIC DNA]</scope>
    <source>
        <strain evidence="4 5">NIES-2499</strain>
    </source>
</reference>
<keyword evidence="2" id="KW-0866">Nonsense-mediated mRNA decay</keyword>
<feature type="region of interest" description="Disordered" evidence="3">
    <location>
        <begin position="341"/>
        <end position="372"/>
    </location>
</feature>
<feature type="region of interest" description="Disordered" evidence="3">
    <location>
        <begin position="1"/>
        <end position="32"/>
    </location>
</feature>
<evidence type="ECO:0000256" key="2">
    <source>
        <dbReference type="ARBA" id="ARBA00023161"/>
    </source>
</evidence>
<evidence type="ECO:0008006" key="6">
    <source>
        <dbReference type="Google" id="ProtNLM"/>
    </source>
</evidence>
<dbReference type="AlphaFoldDB" id="A0A250WPI7"/>
<sequence length="480" mass="52135">MKSTKGSYKRSEGIVNRAPSRPEDPNKILSSTGKLSPLIESFAQQLSESNDSFGVFAVIGKQGTGKSSLANALLGVQQRQTRVAAEDSHNILARGNIPSDPSVAGRPDQGLQGHLKGNNMSLQSSMYSTSESDGFATRWSRSLSWPAGLHCTNGIDMRVSPLDRTIVIDTQPLCSASALAKRQEAGVVDIGSQGSILADLEGESQQKGLGSLPLAAVQHLFEIQLVTFLLATCHVVIVMIDAEEQAGVSREVWNLLQAAEMMVPTIPDISASFSSSTPPSAGLVASRTAEVVFVFNHKCSTNEPMYGELLTQQHMLASLFSDSKLLVAPGERLISVLDEENMQERGRSSQKLPTRTMERTAAPSPKDSLNKNGECNVGGRVHIWALPSPELYLKEAGISVDTTTKSERFRDNGAPTDGGAWAGALVNRLMQHPRRYFARSNMSEKEWLKGCQRAWTALQCTLDMKELFHGLLQSVYDHQI</sequence>
<evidence type="ECO:0000313" key="5">
    <source>
        <dbReference type="Proteomes" id="UP000232323"/>
    </source>
</evidence>
<comment type="similarity">
    <text evidence="1">Belongs to the SMG9 family.</text>
</comment>
<name>A0A250WPI7_9CHLO</name>
<gene>
    <name evidence="4" type="ORF">CEUSTIGMA_g157.t1</name>
</gene>
<dbReference type="STRING" id="1157962.A0A250WPI7"/>
<protein>
    <recommendedName>
        <fullName evidence="6">Protein SMG9</fullName>
    </recommendedName>
</protein>
<dbReference type="InterPro" id="IPR039177">
    <property type="entry name" value="SMG9"/>
</dbReference>
<accession>A0A250WPI7</accession>
<dbReference type="GO" id="GO:0000184">
    <property type="term" value="P:nuclear-transcribed mRNA catabolic process, nonsense-mediated decay"/>
    <property type="evidence" value="ECO:0007669"/>
    <property type="project" value="UniProtKB-KW"/>
</dbReference>
<evidence type="ECO:0000313" key="4">
    <source>
        <dbReference type="EMBL" id="GAX72701.1"/>
    </source>
</evidence>
<dbReference type="Proteomes" id="UP000232323">
    <property type="component" value="Unassembled WGS sequence"/>
</dbReference>
<proteinExistence type="inferred from homology"/>
<dbReference type="InterPro" id="IPR027417">
    <property type="entry name" value="P-loop_NTPase"/>
</dbReference>
<dbReference type="SUPFAM" id="SSF52540">
    <property type="entry name" value="P-loop containing nucleoside triphosphate hydrolases"/>
    <property type="match status" value="2"/>
</dbReference>
<organism evidence="4 5">
    <name type="scientific">Chlamydomonas eustigma</name>
    <dbReference type="NCBI Taxonomy" id="1157962"/>
    <lineage>
        <taxon>Eukaryota</taxon>
        <taxon>Viridiplantae</taxon>
        <taxon>Chlorophyta</taxon>
        <taxon>core chlorophytes</taxon>
        <taxon>Chlorophyceae</taxon>
        <taxon>CS clade</taxon>
        <taxon>Chlamydomonadales</taxon>
        <taxon>Chlamydomonadaceae</taxon>
        <taxon>Chlamydomonas</taxon>
    </lineage>
</organism>
<dbReference type="OrthoDB" id="546740at2759"/>
<dbReference type="PANTHER" id="PTHR14270:SF0">
    <property type="entry name" value="NONSENSE-MEDIATED MRNA DECAY FACTOR SMG9"/>
    <property type="match status" value="1"/>
</dbReference>
<dbReference type="PANTHER" id="PTHR14270">
    <property type="entry name" value="NONSENSE-MEDIATED MRNA DECAY FACTOR SMG9"/>
    <property type="match status" value="1"/>
</dbReference>
<evidence type="ECO:0000256" key="1">
    <source>
        <dbReference type="ARBA" id="ARBA00007712"/>
    </source>
</evidence>
<keyword evidence="5" id="KW-1185">Reference proteome</keyword>